<gene>
    <name evidence="7" type="ORF">Drose_19070</name>
</gene>
<feature type="signal peptide" evidence="5">
    <location>
        <begin position="1"/>
        <end position="24"/>
    </location>
</feature>
<evidence type="ECO:0000313" key="7">
    <source>
        <dbReference type="EMBL" id="UWZ33425.1"/>
    </source>
</evidence>
<dbReference type="Pfam" id="PF00877">
    <property type="entry name" value="NLPC_P60"/>
    <property type="match status" value="1"/>
</dbReference>
<reference evidence="7" key="1">
    <citation type="submission" date="2021-04" db="EMBL/GenBank/DDBJ databases">
        <title>Biosynthetic gene clusters of Dactylosporangioum roseum.</title>
        <authorList>
            <person name="Hartkoorn R.C."/>
            <person name="Beaudoing E."/>
            <person name="Hot D."/>
            <person name="Moureu S."/>
        </authorList>
    </citation>
    <scope>NUCLEOTIDE SEQUENCE</scope>
    <source>
        <strain evidence="7">NRRL B-16295</strain>
    </source>
</reference>
<evidence type="ECO:0000313" key="8">
    <source>
        <dbReference type="Proteomes" id="UP001058271"/>
    </source>
</evidence>
<evidence type="ECO:0000259" key="6">
    <source>
        <dbReference type="PROSITE" id="PS51935"/>
    </source>
</evidence>
<proteinExistence type="inferred from homology"/>
<dbReference type="InterPro" id="IPR051794">
    <property type="entry name" value="PG_Endopeptidase_C40"/>
</dbReference>
<accession>A0ABY5YUM1</accession>
<dbReference type="PANTHER" id="PTHR47359:SF3">
    <property type="entry name" value="NLP_P60 DOMAIN-CONTAINING PROTEIN-RELATED"/>
    <property type="match status" value="1"/>
</dbReference>
<keyword evidence="2" id="KW-0645">Protease</keyword>
<dbReference type="Gene3D" id="3.90.1720.10">
    <property type="entry name" value="endopeptidase domain like (from Nostoc punctiforme)"/>
    <property type="match status" value="1"/>
</dbReference>
<evidence type="ECO:0000256" key="1">
    <source>
        <dbReference type="ARBA" id="ARBA00007074"/>
    </source>
</evidence>
<dbReference type="SUPFAM" id="SSF54001">
    <property type="entry name" value="Cysteine proteinases"/>
    <property type="match status" value="1"/>
</dbReference>
<keyword evidence="5" id="KW-0732">Signal</keyword>
<comment type="similarity">
    <text evidence="1">Belongs to the peptidase C40 family.</text>
</comment>
<dbReference type="PROSITE" id="PS51935">
    <property type="entry name" value="NLPC_P60"/>
    <property type="match status" value="1"/>
</dbReference>
<evidence type="ECO:0000256" key="2">
    <source>
        <dbReference type="ARBA" id="ARBA00022670"/>
    </source>
</evidence>
<evidence type="ECO:0000256" key="4">
    <source>
        <dbReference type="ARBA" id="ARBA00022807"/>
    </source>
</evidence>
<evidence type="ECO:0000256" key="3">
    <source>
        <dbReference type="ARBA" id="ARBA00022801"/>
    </source>
</evidence>
<keyword evidence="3" id="KW-0378">Hydrolase</keyword>
<feature type="chain" id="PRO_5046879954" evidence="5">
    <location>
        <begin position="25"/>
        <end position="192"/>
    </location>
</feature>
<sequence length="192" mass="19902">MTDVIARLCAVAVVPSITVLPAQADGLAPPDTPAEVRSVVDHESEPVVSGVTKPEVVTFKAVTLKNGGPDNVPKTGPVTVPTTGRAAVVISYALAQVGKPYKWGSAGPGAYDCSGLVMASYAKAGIKLPHQSGQIPRRGRKVHAGQWQPGDVIAFPGHVALYLGGNRMVEAANKKSGVRIAPTRGGTAYRFL</sequence>
<dbReference type="InterPro" id="IPR038765">
    <property type="entry name" value="Papain-like_cys_pep_sf"/>
</dbReference>
<name>A0ABY5YUM1_9ACTN</name>
<dbReference type="RefSeq" id="WP_260722676.1">
    <property type="nucleotide sequence ID" value="NZ_BAAABS010000029.1"/>
</dbReference>
<evidence type="ECO:0000256" key="5">
    <source>
        <dbReference type="SAM" id="SignalP"/>
    </source>
</evidence>
<keyword evidence="8" id="KW-1185">Reference proteome</keyword>
<organism evidence="7 8">
    <name type="scientific">Dactylosporangium roseum</name>
    <dbReference type="NCBI Taxonomy" id="47989"/>
    <lineage>
        <taxon>Bacteria</taxon>
        <taxon>Bacillati</taxon>
        <taxon>Actinomycetota</taxon>
        <taxon>Actinomycetes</taxon>
        <taxon>Micromonosporales</taxon>
        <taxon>Micromonosporaceae</taxon>
        <taxon>Dactylosporangium</taxon>
    </lineage>
</organism>
<dbReference type="EMBL" id="CP073721">
    <property type="protein sequence ID" value="UWZ33425.1"/>
    <property type="molecule type" value="Genomic_DNA"/>
</dbReference>
<protein>
    <submittedName>
        <fullName evidence="7">C40 family peptidase</fullName>
    </submittedName>
</protein>
<feature type="domain" description="NlpC/P60" evidence="6">
    <location>
        <begin position="83"/>
        <end position="192"/>
    </location>
</feature>
<dbReference type="InterPro" id="IPR000064">
    <property type="entry name" value="NLP_P60_dom"/>
</dbReference>
<dbReference type="PANTHER" id="PTHR47359">
    <property type="entry name" value="PEPTIDOGLYCAN DL-ENDOPEPTIDASE CWLO"/>
    <property type="match status" value="1"/>
</dbReference>
<dbReference type="Proteomes" id="UP001058271">
    <property type="component" value="Chromosome"/>
</dbReference>
<keyword evidence="4" id="KW-0788">Thiol protease</keyword>